<accession>A0A2N3R9D5</accession>
<keyword evidence="2 5" id="KW-0808">Transferase</keyword>
<evidence type="ECO:0000256" key="7">
    <source>
        <dbReference type="RuleBase" id="RU000417"/>
    </source>
</evidence>
<dbReference type="PANTHER" id="PTHR10629:SF52">
    <property type="entry name" value="DNA (CYTOSINE-5)-METHYLTRANSFERASE 1"/>
    <property type="match status" value="1"/>
</dbReference>
<comment type="similarity">
    <text evidence="5 6">Belongs to the class I-like SAM-binding methyltransferase superfamily. C5-methyltransferase family.</text>
</comment>
<feature type="active site" evidence="5">
    <location>
        <position position="128"/>
    </location>
</feature>
<dbReference type="NCBIfam" id="TIGR00675">
    <property type="entry name" value="dcm"/>
    <property type="match status" value="1"/>
</dbReference>
<proteinExistence type="inferred from homology"/>
<dbReference type="AlphaFoldDB" id="A0A2N3R9D5"/>
<keyword evidence="3 5" id="KW-0949">S-adenosyl-L-methionine</keyword>
<evidence type="ECO:0000256" key="2">
    <source>
        <dbReference type="ARBA" id="ARBA00022679"/>
    </source>
</evidence>
<keyword evidence="1 5" id="KW-0489">Methyltransferase</keyword>
<evidence type="ECO:0000313" key="8">
    <source>
        <dbReference type="EMBL" id="PKV08588.1"/>
    </source>
</evidence>
<gene>
    <name evidence="8" type="ORF">CQR44_1547</name>
</gene>
<comment type="catalytic activity">
    <reaction evidence="7">
        <text>a 2'-deoxycytidine in DNA + S-adenosyl-L-methionine = a 5-methyl-2'-deoxycytidine in DNA + S-adenosyl-L-homocysteine + H(+)</text>
        <dbReference type="Rhea" id="RHEA:13681"/>
        <dbReference type="Rhea" id="RHEA-COMP:11369"/>
        <dbReference type="Rhea" id="RHEA-COMP:11370"/>
        <dbReference type="ChEBI" id="CHEBI:15378"/>
        <dbReference type="ChEBI" id="CHEBI:57856"/>
        <dbReference type="ChEBI" id="CHEBI:59789"/>
        <dbReference type="ChEBI" id="CHEBI:85452"/>
        <dbReference type="ChEBI" id="CHEBI:85454"/>
        <dbReference type="EC" id="2.1.1.37"/>
    </reaction>
</comment>
<dbReference type="InterPro" id="IPR018117">
    <property type="entry name" value="C5_DNA_meth_AS"/>
</dbReference>
<dbReference type="PRINTS" id="PR00105">
    <property type="entry name" value="C5METTRFRASE"/>
</dbReference>
<dbReference type="Gene3D" id="3.40.50.150">
    <property type="entry name" value="Vaccinia Virus protein VP39"/>
    <property type="match status" value="1"/>
</dbReference>
<comment type="caution">
    <text evidence="8">The sequence shown here is derived from an EMBL/GenBank/DDBJ whole genome shotgun (WGS) entry which is preliminary data.</text>
</comment>
<protein>
    <recommendedName>
        <fullName evidence="7">Cytosine-specific methyltransferase</fullName>
        <ecNumber evidence="7">2.1.1.37</ecNumber>
    </recommendedName>
</protein>
<dbReference type="GO" id="GO:0032259">
    <property type="term" value="P:methylation"/>
    <property type="evidence" value="ECO:0007669"/>
    <property type="project" value="UniProtKB-KW"/>
</dbReference>
<dbReference type="EMBL" id="PCHJ01000017">
    <property type="protein sequence ID" value="PKV08588.1"/>
    <property type="molecule type" value="Genomic_DNA"/>
</dbReference>
<reference evidence="8 9" key="1">
    <citation type="submission" date="2017-10" db="EMBL/GenBank/DDBJ databases">
        <title>Bifidobacterium genomics.</title>
        <authorList>
            <person name="Lugli G.A."/>
            <person name="Milani C."/>
            <person name="Mancabelli L."/>
        </authorList>
    </citation>
    <scope>NUCLEOTIDE SEQUENCE [LARGE SCALE GENOMIC DNA]</scope>
    <source>
        <strain evidence="8 9">1460B</strain>
    </source>
</reference>
<sequence length="462" mass="53264">MPRADKQSNCTFIDLFAGAGGLSEGFLQAGFRPIAHVEMDKYAAKTLETRSAYYYLKNTGNLALYKKYLSKKINRNEFMKQIPATVTKTVINQTLSNETLPSVFKTIDNVIKMRGIENIDVIVGGPPCQAYSIVGRAQSSHMGTPMENDPRNYLYKLYGRFLKKYQPRMFVFENVTGIETAQGGTIWKNLQKYLKRVGYEIECREQNAQNFGVLQNRRRMIIVGWLKNSGLAYPDFVRKKSDAVVNDLFTDLPKLHPGESNNTYSKKMPSRYVTETGIRTKDDILTLQNCRPNIERDIRIYKRVIELWNDGHKRLNYNDLPDELKTHKNRRSFIDRFKIVEGDEHFCHTILAHLSKDGHYFIHPDIDQHRSITVREAARIQSFPDSYYFEGPRTSQFVQIGNAVPPLMARGIAEGIFAQLQEEDTNGQQRKRKPDPRAVRQIQAHGTGKITFPFSPYERVPY</sequence>
<evidence type="ECO:0000256" key="5">
    <source>
        <dbReference type="PROSITE-ProRule" id="PRU01016"/>
    </source>
</evidence>
<organism evidence="8 9">
    <name type="scientific">Bifidobacterium asteroides</name>
    <dbReference type="NCBI Taxonomy" id="1684"/>
    <lineage>
        <taxon>Bacteria</taxon>
        <taxon>Bacillati</taxon>
        <taxon>Actinomycetota</taxon>
        <taxon>Actinomycetes</taxon>
        <taxon>Bifidobacteriales</taxon>
        <taxon>Bifidobacteriaceae</taxon>
        <taxon>Bifidobacterium</taxon>
    </lineage>
</organism>
<evidence type="ECO:0000313" key="9">
    <source>
        <dbReference type="Proteomes" id="UP000233731"/>
    </source>
</evidence>
<dbReference type="PANTHER" id="PTHR10629">
    <property type="entry name" value="CYTOSINE-SPECIFIC METHYLTRANSFERASE"/>
    <property type="match status" value="1"/>
</dbReference>
<dbReference type="GO" id="GO:0009307">
    <property type="term" value="P:DNA restriction-modification system"/>
    <property type="evidence" value="ECO:0007669"/>
    <property type="project" value="UniProtKB-KW"/>
</dbReference>
<evidence type="ECO:0000256" key="4">
    <source>
        <dbReference type="ARBA" id="ARBA00022747"/>
    </source>
</evidence>
<dbReference type="InterPro" id="IPR029063">
    <property type="entry name" value="SAM-dependent_MTases_sf"/>
</dbReference>
<dbReference type="InterPro" id="IPR050390">
    <property type="entry name" value="C5-Methyltransferase"/>
</dbReference>
<dbReference type="EC" id="2.1.1.37" evidence="7"/>
<dbReference type="PROSITE" id="PS51679">
    <property type="entry name" value="SAM_MT_C5"/>
    <property type="match status" value="1"/>
</dbReference>
<evidence type="ECO:0000256" key="1">
    <source>
        <dbReference type="ARBA" id="ARBA00022603"/>
    </source>
</evidence>
<dbReference type="Proteomes" id="UP000233731">
    <property type="component" value="Unassembled WGS sequence"/>
</dbReference>
<dbReference type="GO" id="GO:0003677">
    <property type="term" value="F:DNA binding"/>
    <property type="evidence" value="ECO:0007669"/>
    <property type="project" value="TreeGrafter"/>
</dbReference>
<evidence type="ECO:0000256" key="3">
    <source>
        <dbReference type="ARBA" id="ARBA00022691"/>
    </source>
</evidence>
<name>A0A2N3R9D5_9BIFI</name>
<dbReference type="SUPFAM" id="SSF53335">
    <property type="entry name" value="S-adenosyl-L-methionine-dependent methyltransferases"/>
    <property type="match status" value="1"/>
</dbReference>
<dbReference type="GO" id="GO:0003886">
    <property type="term" value="F:DNA (cytosine-5-)-methyltransferase activity"/>
    <property type="evidence" value="ECO:0007669"/>
    <property type="project" value="UniProtKB-EC"/>
</dbReference>
<dbReference type="InterPro" id="IPR001525">
    <property type="entry name" value="C5_MeTfrase"/>
</dbReference>
<dbReference type="GO" id="GO:0044027">
    <property type="term" value="P:negative regulation of gene expression via chromosomal CpG island methylation"/>
    <property type="evidence" value="ECO:0007669"/>
    <property type="project" value="TreeGrafter"/>
</dbReference>
<keyword evidence="4" id="KW-0680">Restriction system</keyword>
<dbReference type="RefSeq" id="WP_101433015.1">
    <property type="nucleotide sequence ID" value="NZ_PCHJ01000017.1"/>
</dbReference>
<evidence type="ECO:0000256" key="6">
    <source>
        <dbReference type="RuleBase" id="RU000416"/>
    </source>
</evidence>
<dbReference type="PROSITE" id="PS00094">
    <property type="entry name" value="C5_MTASE_1"/>
    <property type="match status" value="1"/>
</dbReference>
<dbReference type="Gene3D" id="3.90.120.10">
    <property type="entry name" value="DNA Methylase, subunit A, domain 2"/>
    <property type="match status" value="1"/>
</dbReference>
<dbReference type="Pfam" id="PF00145">
    <property type="entry name" value="DNA_methylase"/>
    <property type="match status" value="2"/>
</dbReference>